<dbReference type="Pfam" id="PF05930">
    <property type="entry name" value="Phage_AlpA"/>
    <property type="match status" value="1"/>
</dbReference>
<dbReference type="RefSeq" id="WP_126531626.1">
    <property type="nucleotide sequence ID" value="NZ_LR134493.1"/>
</dbReference>
<evidence type="ECO:0000313" key="2">
    <source>
        <dbReference type="Proteomes" id="UP000281904"/>
    </source>
</evidence>
<reference evidence="1 2" key="1">
    <citation type="submission" date="2018-12" db="EMBL/GenBank/DDBJ databases">
        <authorList>
            <consortium name="Pathogen Informatics"/>
        </authorList>
    </citation>
    <scope>NUCLEOTIDE SEQUENCE [LARGE SCALE GENOMIC DNA]</scope>
    <source>
        <strain evidence="1 2">NCTC10036</strain>
    </source>
</reference>
<name>A0A3S4WIJ5_SERRU</name>
<dbReference type="PANTHER" id="PTHR36154">
    <property type="entry name" value="DNA-BINDING TRANSCRIPTIONAL ACTIVATOR ALPA"/>
    <property type="match status" value="1"/>
</dbReference>
<organism evidence="1 2">
    <name type="scientific">Serratia rubidaea</name>
    <name type="common">Serratia marinorubra</name>
    <dbReference type="NCBI Taxonomy" id="61652"/>
    <lineage>
        <taxon>Bacteria</taxon>
        <taxon>Pseudomonadati</taxon>
        <taxon>Pseudomonadota</taxon>
        <taxon>Gammaproteobacteria</taxon>
        <taxon>Enterobacterales</taxon>
        <taxon>Yersiniaceae</taxon>
        <taxon>Serratia</taxon>
    </lineage>
</organism>
<proteinExistence type="predicted"/>
<dbReference type="AlphaFoldDB" id="A0A3S4WIJ5"/>
<dbReference type="EMBL" id="LR134493">
    <property type="protein sequence ID" value="VEI66581.1"/>
    <property type="molecule type" value="Genomic_DNA"/>
</dbReference>
<gene>
    <name evidence="1" type="ORF">NCTC10036_02702</name>
</gene>
<protein>
    <submittedName>
        <fullName evidence="1">Predicted transcriptional regulator</fullName>
    </submittedName>
</protein>
<accession>A0A3S4WIJ5</accession>
<dbReference type="PANTHER" id="PTHR36154:SF1">
    <property type="entry name" value="DNA-BINDING TRANSCRIPTIONAL ACTIVATOR ALPA"/>
    <property type="match status" value="1"/>
</dbReference>
<dbReference type="Proteomes" id="UP000281904">
    <property type="component" value="Chromosome"/>
</dbReference>
<dbReference type="InterPro" id="IPR052931">
    <property type="entry name" value="Prophage_regulatory_activator"/>
</dbReference>
<dbReference type="InterPro" id="IPR010260">
    <property type="entry name" value="AlpA"/>
</dbReference>
<sequence>MEPTAVKILRISALVKKLGIGRSTIYDWLKPDSNRYYPTFPLSVKLGMKTVGWLESEIDAWLLSKLEQSRR</sequence>
<evidence type="ECO:0000313" key="1">
    <source>
        <dbReference type="EMBL" id="VEI66581.1"/>
    </source>
</evidence>
<dbReference type="Gene3D" id="1.10.238.160">
    <property type="match status" value="1"/>
</dbReference>